<sequence>MPRAASMMPIFEYPSMTIAPLMIARCEHQREEQAARLPRQLLQHLSEEDGEAGLTLTREHMATLNAYCAHVKTIPLDTPQLIQWLGYSVHSEVELAVVLMQQMFDNLHLHADTWVPLQRCCSALPGELRSCARAMQDAGEQALAACEATKALGGRGASWQFVQFAPPVSLSLEDKARVTDLSGWLGVMRVECERFYRRVSVVREGVEQFRDEARFRYQPQLGRKVDAIKRTQNSPPIVQMRASLQRIDARIQALDLDYAQRLTAGPALLGVIYGIQLRTLRKERNQLLESRRYLSEELQSRGATEGRLEALASRLEQLIAQTRDVTTSASHLQTAWQLIGVYLDTCIERVGMMQNSQQLARFVIHFKNFLEQWAFIEQCAVALQKRLPPH</sequence>
<dbReference type="CDD" id="cd22657">
    <property type="entry name" value="ClyA_XaxA-like"/>
    <property type="match status" value="1"/>
</dbReference>
<dbReference type="AlphaFoldDB" id="A0A6B3NRM2"/>
<protein>
    <submittedName>
        <fullName evidence="2">Alpha-xenorhabdolysin family binary toxin subunit A</fullName>
    </submittedName>
</protein>
<reference evidence="3 4" key="1">
    <citation type="submission" date="2020-02" db="EMBL/GenBank/DDBJ databases">
        <title>Broccoli isolated Pseudomonas sp.</title>
        <authorList>
            <person name="Fujikawa T."/>
            <person name="Sawada H."/>
        </authorList>
    </citation>
    <scope>NUCLEOTIDE SEQUENCE [LARGE SCALE GENOMIC DNA]</scope>
    <source>
        <strain evidence="2 4">MAFF212427</strain>
        <strain evidence="1 3">MAFF212428</strain>
    </source>
</reference>
<comment type="caution">
    <text evidence="2">The sequence shown here is derived from an EMBL/GenBank/DDBJ whole genome shotgun (WGS) entry which is preliminary data.</text>
</comment>
<dbReference type="EMBL" id="JAAHBU010000332">
    <property type="protein sequence ID" value="NER65855.1"/>
    <property type="molecule type" value="Genomic_DNA"/>
</dbReference>
<dbReference type="Proteomes" id="UP000480410">
    <property type="component" value="Unassembled WGS sequence"/>
</dbReference>
<accession>A0A6B3NRM2</accession>
<dbReference type="Gene3D" id="1.20.1170.10">
    <property type="match status" value="1"/>
</dbReference>
<proteinExistence type="predicted"/>
<keyword evidence="4" id="KW-1185">Reference proteome</keyword>
<accession>A0A6M0D1L1</accession>
<evidence type="ECO:0000313" key="3">
    <source>
        <dbReference type="Proteomes" id="UP000480410"/>
    </source>
</evidence>
<dbReference type="EMBL" id="JAAHBV010000103">
    <property type="protein sequence ID" value="NER59670.1"/>
    <property type="molecule type" value="Genomic_DNA"/>
</dbReference>
<dbReference type="Proteomes" id="UP000482634">
    <property type="component" value="Unassembled WGS sequence"/>
</dbReference>
<dbReference type="SUPFAM" id="SSF58100">
    <property type="entry name" value="Bacterial hemolysins"/>
    <property type="match status" value="1"/>
</dbReference>
<name>A0A6B3NRM2_9PSED</name>
<gene>
    <name evidence="1" type="ORF">G3435_06025</name>
    <name evidence="2" type="ORF">G3436_20800</name>
</gene>
<dbReference type="NCBIfam" id="NF033928">
    <property type="entry name" value="alph_xenorhab_A"/>
    <property type="match status" value="1"/>
</dbReference>
<organism evidence="2 4">
    <name type="scientific">Pseudomonas brassicae</name>
    <dbReference type="NCBI Taxonomy" id="2708063"/>
    <lineage>
        <taxon>Bacteria</taxon>
        <taxon>Pseudomonadati</taxon>
        <taxon>Pseudomonadota</taxon>
        <taxon>Gammaproteobacteria</taxon>
        <taxon>Pseudomonadales</taxon>
        <taxon>Pseudomonadaceae</taxon>
        <taxon>Pseudomonas</taxon>
    </lineage>
</organism>
<evidence type="ECO:0000313" key="2">
    <source>
        <dbReference type="EMBL" id="NER65855.1"/>
    </source>
</evidence>
<evidence type="ECO:0000313" key="4">
    <source>
        <dbReference type="Proteomes" id="UP000482634"/>
    </source>
</evidence>
<evidence type="ECO:0000313" key="1">
    <source>
        <dbReference type="EMBL" id="NER59670.1"/>
    </source>
</evidence>
<dbReference type="RefSeq" id="WP_163948916.1">
    <property type="nucleotide sequence ID" value="NZ_JAAHBU010000332.1"/>
</dbReference>